<dbReference type="Gene3D" id="3.30.70.330">
    <property type="match status" value="1"/>
</dbReference>
<feature type="region of interest" description="Disordered" evidence="3">
    <location>
        <begin position="287"/>
        <end position="333"/>
    </location>
</feature>
<evidence type="ECO:0000256" key="2">
    <source>
        <dbReference type="PROSITE-ProRule" id="PRU00176"/>
    </source>
</evidence>
<keyword evidence="1 2" id="KW-0694">RNA-binding</keyword>
<dbReference type="Pfam" id="PF00076">
    <property type="entry name" value="RRM_1"/>
    <property type="match status" value="1"/>
</dbReference>
<dbReference type="PROSITE" id="PS50102">
    <property type="entry name" value="RRM"/>
    <property type="match status" value="1"/>
</dbReference>
<organism evidence="5 6">
    <name type="scientific">Oryza glaberrima</name>
    <name type="common">African rice</name>
    <dbReference type="NCBI Taxonomy" id="4538"/>
    <lineage>
        <taxon>Eukaryota</taxon>
        <taxon>Viridiplantae</taxon>
        <taxon>Streptophyta</taxon>
        <taxon>Embryophyta</taxon>
        <taxon>Tracheophyta</taxon>
        <taxon>Spermatophyta</taxon>
        <taxon>Magnoliopsida</taxon>
        <taxon>Liliopsida</taxon>
        <taxon>Poales</taxon>
        <taxon>Poaceae</taxon>
        <taxon>BOP clade</taxon>
        <taxon>Oryzoideae</taxon>
        <taxon>Oryzeae</taxon>
        <taxon>Oryzinae</taxon>
        <taxon>Oryza</taxon>
    </lineage>
</organism>
<dbReference type="OMA" id="HAHHEYQ"/>
<reference evidence="5" key="1">
    <citation type="submission" date="2015-06" db="UniProtKB">
        <authorList>
            <consortium name="EnsemblPlants"/>
        </authorList>
    </citation>
    <scope>IDENTIFICATION</scope>
</reference>
<dbReference type="Proteomes" id="UP000007306">
    <property type="component" value="Chromosome 7"/>
</dbReference>
<protein>
    <recommendedName>
        <fullName evidence="4">RRM domain-containing protein</fullName>
    </recommendedName>
</protein>
<dbReference type="InterPro" id="IPR052462">
    <property type="entry name" value="SLIRP/GR-RBP-like"/>
</dbReference>
<dbReference type="CDD" id="cd21608">
    <property type="entry name" value="RRM2_NsCP33_like"/>
    <property type="match status" value="1"/>
</dbReference>
<accession>I1QC04</accession>
<dbReference type="Gramene" id="ORGLA07G0164600.1">
    <property type="protein sequence ID" value="ORGLA07G0164600.1"/>
    <property type="gene ID" value="ORGLA07G0164600"/>
</dbReference>
<evidence type="ECO:0000256" key="1">
    <source>
        <dbReference type="ARBA" id="ARBA00022884"/>
    </source>
</evidence>
<dbReference type="eggNOG" id="KOG0118">
    <property type="taxonomic scope" value="Eukaryota"/>
</dbReference>
<feature type="compositionally biased region" description="Low complexity" evidence="3">
    <location>
        <begin position="302"/>
        <end position="312"/>
    </location>
</feature>
<dbReference type="AlphaFoldDB" id="I1QC04"/>
<keyword evidence="6" id="KW-1185">Reference proteome</keyword>
<dbReference type="PRINTS" id="PR01228">
    <property type="entry name" value="EGGSHELL"/>
</dbReference>
<dbReference type="InterPro" id="IPR048289">
    <property type="entry name" value="RRM2_NsCP33-like"/>
</dbReference>
<dbReference type="InterPro" id="IPR000504">
    <property type="entry name" value="RRM_dom"/>
</dbReference>
<sequence length="367" mass="37203">MAFAGRVVNALRRTSVSSNPSLLQAVRCMSSKLFVGGLSYATDDTTLKDVFSHYGDVLEARIIIDRDTGKSKGYGFITYTSSEEAAAAVTAMDGKDLQGRIVRVSTANDRAGGIRGGGGFGAGGYGSGGGYSSGGGYGTGEYGRGGGYAGNGGYGGRASEYGGYGAGGYSSSGGYNATSVPHGNAGGYGSSGVSHGNAGDYRSSDVYNTTNTYGSGNFSHSGQSGGSFGGNNGGISGGEHVTVANYHAHHEYQEQERIYPENGPPLDCEAELPPLVLLFAAPAPGAPPPAPAAGVPSPPAAPARGADMAMARTSSRAGSTPRKPDHPPTRCRSQAKVSLRILTGTGLPFASPLFGAYKSNSRPFMSI</sequence>
<dbReference type="EnsemblPlants" id="ORGLA07G0164600.1">
    <property type="protein sequence ID" value="ORGLA07G0164600.1"/>
    <property type="gene ID" value="ORGLA07G0164600"/>
</dbReference>
<dbReference type="PANTHER" id="PTHR48027">
    <property type="entry name" value="HETEROGENEOUS NUCLEAR RIBONUCLEOPROTEIN 87F-RELATED"/>
    <property type="match status" value="1"/>
</dbReference>
<proteinExistence type="predicted"/>
<name>I1QC04_ORYGL</name>
<dbReference type="HOGENOM" id="CLU_041365_0_0_1"/>
<feature type="compositionally biased region" description="Pro residues" evidence="3">
    <location>
        <begin position="287"/>
        <end position="301"/>
    </location>
</feature>
<dbReference type="InterPro" id="IPR012677">
    <property type="entry name" value="Nucleotide-bd_a/b_plait_sf"/>
</dbReference>
<dbReference type="SUPFAM" id="SSF54928">
    <property type="entry name" value="RNA-binding domain, RBD"/>
    <property type="match status" value="1"/>
</dbReference>
<dbReference type="InterPro" id="IPR035979">
    <property type="entry name" value="RBD_domain_sf"/>
</dbReference>
<evidence type="ECO:0000259" key="4">
    <source>
        <dbReference type="PROSITE" id="PS50102"/>
    </source>
</evidence>
<evidence type="ECO:0000256" key="3">
    <source>
        <dbReference type="SAM" id="MobiDB-lite"/>
    </source>
</evidence>
<evidence type="ECO:0000313" key="6">
    <source>
        <dbReference type="Proteomes" id="UP000007306"/>
    </source>
</evidence>
<reference evidence="5 6" key="2">
    <citation type="submission" date="2018-04" db="EMBL/GenBank/DDBJ databases">
        <title>OglaRS2 (Oryza glaberrima Reference Sequence Version 2).</title>
        <authorList>
            <person name="Zhang J."/>
            <person name="Kudrna D."/>
            <person name="Lee S."/>
            <person name="Talag J."/>
            <person name="Rajasekar S."/>
            <person name="Wing R.A."/>
        </authorList>
    </citation>
    <scope>NUCLEOTIDE SEQUENCE [LARGE SCALE GENOMIC DNA]</scope>
    <source>
        <strain evidence="5 6">cv. IRGC 96717</strain>
    </source>
</reference>
<dbReference type="SMART" id="SM00360">
    <property type="entry name" value="RRM"/>
    <property type="match status" value="1"/>
</dbReference>
<dbReference type="STRING" id="4538.I1QC04"/>
<dbReference type="GO" id="GO:0003723">
    <property type="term" value="F:RNA binding"/>
    <property type="evidence" value="ECO:0007669"/>
    <property type="project" value="UniProtKB-UniRule"/>
</dbReference>
<dbReference type="FunFam" id="3.30.70.330:FF:000571">
    <property type="entry name" value="Glycine-rich RNA-binding protein 3 mitochondrial"/>
    <property type="match status" value="1"/>
</dbReference>
<evidence type="ECO:0000313" key="5">
    <source>
        <dbReference type="EnsemblPlants" id="ORGLA07G0164600.1"/>
    </source>
</evidence>
<feature type="domain" description="RRM" evidence="4">
    <location>
        <begin position="31"/>
        <end position="109"/>
    </location>
</feature>